<protein>
    <submittedName>
        <fullName evidence="6">Serine/threonine protein kinase</fullName>
    </submittedName>
</protein>
<evidence type="ECO:0000256" key="1">
    <source>
        <dbReference type="ARBA" id="ARBA00022679"/>
    </source>
</evidence>
<sequence length="285" mass="31709">MVAIKVLHQKGRDAAPAERLAREARLAARILHPNVCPVLDAGRHEDGSPFLVMERLYGETLRARLARLRRMDPEDCIELGVQMLSGLEAAHDLGVLHRDMKPENVFIVPQETGPFTVKILDFGMCRGTASIPLDDRTLTVAGTVVGTPEYMSPEQAGGRRDFDQRVDLYSVGIMLYEALSGTRAFQGSDPRSVLVAVLTKKIPPLRSIDPNIPFALERVIVRATERDPRARYATAGEFLHDLLEARTSLRRQRAHRAIASETIRTVSPFTDLADLDATTRQLNVR</sequence>
<dbReference type="SMART" id="SM00220">
    <property type="entry name" value="S_TKc"/>
    <property type="match status" value="1"/>
</dbReference>
<dbReference type="InterPro" id="IPR000719">
    <property type="entry name" value="Prot_kinase_dom"/>
</dbReference>
<accession>A0A0K1PTC8</accession>
<dbReference type="Gene3D" id="1.10.510.10">
    <property type="entry name" value="Transferase(Phosphotransferase) domain 1"/>
    <property type="match status" value="1"/>
</dbReference>
<dbReference type="STRING" id="1391654.AKJ09_03426"/>
<dbReference type="PANTHER" id="PTHR43289">
    <property type="entry name" value="MITOGEN-ACTIVATED PROTEIN KINASE KINASE KINASE 20-RELATED"/>
    <property type="match status" value="1"/>
</dbReference>
<dbReference type="InterPro" id="IPR011009">
    <property type="entry name" value="Kinase-like_dom_sf"/>
</dbReference>
<gene>
    <name evidence="6" type="ORF">AKJ09_03426</name>
</gene>
<evidence type="ECO:0000313" key="6">
    <source>
        <dbReference type="EMBL" id="AKU96762.1"/>
    </source>
</evidence>
<dbReference type="PIRSF" id="PIRSF000654">
    <property type="entry name" value="Integrin-linked_kinase"/>
    <property type="match status" value="1"/>
</dbReference>
<dbReference type="AlphaFoldDB" id="A0A0K1PTC8"/>
<evidence type="ECO:0000256" key="4">
    <source>
        <dbReference type="ARBA" id="ARBA00022840"/>
    </source>
</evidence>
<evidence type="ECO:0000259" key="5">
    <source>
        <dbReference type="PROSITE" id="PS50011"/>
    </source>
</evidence>
<evidence type="ECO:0000256" key="3">
    <source>
        <dbReference type="ARBA" id="ARBA00022777"/>
    </source>
</evidence>
<dbReference type="GO" id="GO:0004674">
    <property type="term" value="F:protein serine/threonine kinase activity"/>
    <property type="evidence" value="ECO:0007669"/>
    <property type="project" value="UniProtKB-KW"/>
</dbReference>
<dbReference type="InterPro" id="IPR008271">
    <property type="entry name" value="Ser/Thr_kinase_AS"/>
</dbReference>
<keyword evidence="1" id="KW-0808">Transferase</keyword>
<organism evidence="6 7">
    <name type="scientific">Labilithrix luteola</name>
    <dbReference type="NCBI Taxonomy" id="1391654"/>
    <lineage>
        <taxon>Bacteria</taxon>
        <taxon>Pseudomonadati</taxon>
        <taxon>Myxococcota</taxon>
        <taxon>Polyangia</taxon>
        <taxon>Polyangiales</taxon>
        <taxon>Labilitrichaceae</taxon>
        <taxon>Labilithrix</taxon>
    </lineage>
</organism>
<dbReference type="PROSITE" id="PS00108">
    <property type="entry name" value="PROTEIN_KINASE_ST"/>
    <property type="match status" value="1"/>
</dbReference>
<reference evidence="6 7" key="1">
    <citation type="submission" date="2015-08" db="EMBL/GenBank/DDBJ databases">
        <authorList>
            <person name="Babu N.S."/>
            <person name="Beckwith C.J."/>
            <person name="Beseler K.G."/>
            <person name="Brison A."/>
            <person name="Carone J.V."/>
            <person name="Caskin T.P."/>
            <person name="Diamond M."/>
            <person name="Durham M.E."/>
            <person name="Foxe J.M."/>
            <person name="Go M."/>
            <person name="Henderson B.A."/>
            <person name="Jones I.B."/>
            <person name="McGettigan J.A."/>
            <person name="Micheletti S.J."/>
            <person name="Nasrallah M.E."/>
            <person name="Ortiz D."/>
            <person name="Piller C.R."/>
            <person name="Privatt S.R."/>
            <person name="Schneider S.L."/>
            <person name="Sharp S."/>
            <person name="Smith T.C."/>
            <person name="Stanton J.D."/>
            <person name="Ullery H.E."/>
            <person name="Wilson R.J."/>
            <person name="Serrano M.G."/>
            <person name="Buck G."/>
            <person name="Lee V."/>
            <person name="Wang Y."/>
            <person name="Carvalho R."/>
            <person name="Voegtly L."/>
            <person name="Shi R."/>
            <person name="Duckworth R."/>
            <person name="Johnson A."/>
            <person name="Loviza R."/>
            <person name="Walstead R."/>
            <person name="Shah Z."/>
            <person name="Kiflezghi M."/>
            <person name="Wade K."/>
            <person name="Ball S.L."/>
            <person name="Bradley K.W."/>
            <person name="Asai D.J."/>
            <person name="Bowman C.A."/>
            <person name="Russell D.A."/>
            <person name="Pope W.H."/>
            <person name="Jacobs-Sera D."/>
            <person name="Hendrix R.W."/>
            <person name="Hatfull G.F."/>
        </authorList>
    </citation>
    <scope>NUCLEOTIDE SEQUENCE [LARGE SCALE GENOMIC DNA]</scope>
    <source>
        <strain evidence="6 7">DSM 27648</strain>
    </source>
</reference>
<evidence type="ECO:0000313" key="7">
    <source>
        <dbReference type="Proteomes" id="UP000064967"/>
    </source>
</evidence>
<dbReference type="Gene3D" id="3.30.200.20">
    <property type="entry name" value="Phosphorylase Kinase, domain 1"/>
    <property type="match status" value="1"/>
</dbReference>
<dbReference type="PROSITE" id="PS50011">
    <property type="entry name" value="PROTEIN_KINASE_DOM"/>
    <property type="match status" value="1"/>
</dbReference>
<name>A0A0K1PTC8_9BACT</name>
<keyword evidence="2" id="KW-0547">Nucleotide-binding</keyword>
<keyword evidence="7" id="KW-1185">Reference proteome</keyword>
<feature type="domain" description="Protein kinase" evidence="5">
    <location>
        <begin position="1"/>
        <end position="243"/>
    </location>
</feature>
<keyword evidence="4" id="KW-0067">ATP-binding</keyword>
<dbReference type="EMBL" id="CP012333">
    <property type="protein sequence ID" value="AKU96762.1"/>
    <property type="molecule type" value="Genomic_DNA"/>
</dbReference>
<dbReference type="Pfam" id="PF00069">
    <property type="entry name" value="Pkinase"/>
    <property type="match status" value="1"/>
</dbReference>
<keyword evidence="3 6" id="KW-0418">Kinase</keyword>
<dbReference type="GO" id="GO:0005524">
    <property type="term" value="F:ATP binding"/>
    <property type="evidence" value="ECO:0007669"/>
    <property type="project" value="UniProtKB-KW"/>
</dbReference>
<dbReference type="PANTHER" id="PTHR43289:SF6">
    <property type="entry name" value="SERINE_THREONINE-PROTEIN KINASE NEKL-3"/>
    <property type="match status" value="1"/>
</dbReference>
<dbReference type="SUPFAM" id="SSF56112">
    <property type="entry name" value="Protein kinase-like (PK-like)"/>
    <property type="match status" value="1"/>
</dbReference>
<evidence type="ECO:0000256" key="2">
    <source>
        <dbReference type="ARBA" id="ARBA00022741"/>
    </source>
</evidence>
<dbReference type="Proteomes" id="UP000064967">
    <property type="component" value="Chromosome"/>
</dbReference>
<dbReference type="KEGG" id="llu:AKJ09_03426"/>
<dbReference type="CDD" id="cd14014">
    <property type="entry name" value="STKc_PknB_like"/>
    <property type="match status" value="1"/>
</dbReference>
<proteinExistence type="predicted"/>
<keyword evidence="6" id="KW-0723">Serine/threonine-protein kinase</keyword>